<dbReference type="OrthoDB" id="28186at2759"/>
<accession>A0A1J4KLG8</accession>
<proteinExistence type="predicted"/>
<keyword evidence="4 5" id="KW-0472">Membrane</keyword>
<evidence type="ECO:0000256" key="5">
    <source>
        <dbReference type="SAM" id="Phobius"/>
    </source>
</evidence>
<dbReference type="GeneID" id="94834703"/>
<keyword evidence="2 5" id="KW-0812">Transmembrane</keyword>
<evidence type="ECO:0000256" key="3">
    <source>
        <dbReference type="ARBA" id="ARBA00022989"/>
    </source>
</evidence>
<evidence type="ECO:0000256" key="4">
    <source>
        <dbReference type="ARBA" id="ARBA00023136"/>
    </source>
</evidence>
<organism evidence="7 8">
    <name type="scientific">Tritrichomonas foetus</name>
    <dbReference type="NCBI Taxonomy" id="1144522"/>
    <lineage>
        <taxon>Eukaryota</taxon>
        <taxon>Metamonada</taxon>
        <taxon>Parabasalia</taxon>
        <taxon>Tritrichomonadida</taxon>
        <taxon>Tritrichomonadidae</taxon>
        <taxon>Tritrichomonas</taxon>
    </lineage>
</organism>
<sequence length="461" mass="54056">MNVYVTKSLNNTEMQSSSDMIDIQIEESLVRETLMYIDSANFNEDLITLLSFFAILFISVLIGIFGEPAITSQDNMKSISSNTAVEQFSSSSTILNPYHRFISFSLKLTPKNPNVQNYFSFNYKVDCKNDLNIIRSTDKSYDMVPINSKDDFIFLYTDRIIDFNAISIQLNLQNASNSFSDFILRTEIGVSSYSTFQIFFRFIFSIIQFLFVVMICMRLSTMSIKIWHLEQKLTVPLLLLAILYDNPFYYFRIVCPSHFFIILDTIVDVAFSSYFHFFLLVLFDSLRFKNRKTDRCFFIPKLIFLAVHLLTSLSCSLYSDIQSFNETLSLFSDPLRIHIQFPYFFIEMIYFGWLIYSISNASCKVDVTERYKFNMYFATGCISFIISFTIEILSYFQINQFFRYSMIHFITIFAVKNVYTLLMAFFHWPYEFLQDRQYVDSADDLSSVVPGDFFVNIDSDE</sequence>
<keyword evidence="3 5" id="KW-1133">Transmembrane helix</keyword>
<feature type="transmembrane region" description="Helical" evidence="5">
    <location>
        <begin position="302"/>
        <end position="321"/>
    </location>
</feature>
<evidence type="ECO:0000256" key="2">
    <source>
        <dbReference type="ARBA" id="ARBA00022692"/>
    </source>
</evidence>
<feature type="transmembrane region" description="Helical" evidence="5">
    <location>
        <begin position="341"/>
        <end position="363"/>
    </location>
</feature>
<keyword evidence="8" id="KW-1185">Reference proteome</keyword>
<dbReference type="VEuPathDB" id="TrichDB:TRFO_18142"/>
<feature type="transmembrane region" description="Helical" evidence="5">
    <location>
        <begin position="198"/>
        <end position="221"/>
    </location>
</feature>
<feature type="domain" description="Wntless-like transmembrane" evidence="6">
    <location>
        <begin position="191"/>
        <end position="430"/>
    </location>
</feature>
<evidence type="ECO:0000256" key="1">
    <source>
        <dbReference type="ARBA" id="ARBA00004141"/>
    </source>
</evidence>
<dbReference type="GO" id="GO:0015643">
    <property type="term" value="F:toxic substance binding"/>
    <property type="evidence" value="ECO:0007669"/>
    <property type="project" value="InterPro"/>
</dbReference>
<comment type="subcellular location">
    <subcellularLocation>
        <location evidence="1">Membrane</location>
        <topology evidence="1">Multi-pass membrane protein</topology>
    </subcellularLocation>
</comment>
<gene>
    <name evidence="7" type="ORF">TRFO_18142</name>
</gene>
<reference evidence="7" key="1">
    <citation type="submission" date="2016-10" db="EMBL/GenBank/DDBJ databases">
        <authorList>
            <person name="Benchimol M."/>
            <person name="Almeida L.G."/>
            <person name="Vasconcelos A.T."/>
            <person name="Perreira-Neves A."/>
            <person name="Rosa I.A."/>
            <person name="Tasca T."/>
            <person name="Bogo M.R."/>
            <person name="de Souza W."/>
        </authorList>
    </citation>
    <scope>NUCLEOTIDE SEQUENCE [LARGE SCALE GENOMIC DNA]</scope>
    <source>
        <strain evidence="7">K</strain>
    </source>
</reference>
<feature type="transmembrane region" description="Helical" evidence="5">
    <location>
        <begin position="46"/>
        <end position="66"/>
    </location>
</feature>
<dbReference type="InterPro" id="IPR047843">
    <property type="entry name" value="WLS-like_TM"/>
</dbReference>
<dbReference type="InterPro" id="IPR040416">
    <property type="entry name" value="TMEM181"/>
</dbReference>
<dbReference type="Proteomes" id="UP000179807">
    <property type="component" value="Unassembled WGS sequence"/>
</dbReference>
<feature type="transmembrane region" description="Helical" evidence="5">
    <location>
        <begin position="404"/>
        <end position="426"/>
    </location>
</feature>
<dbReference type="GO" id="GO:0016020">
    <property type="term" value="C:membrane"/>
    <property type="evidence" value="ECO:0007669"/>
    <property type="project" value="UniProtKB-SubCell"/>
</dbReference>
<dbReference type="EMBL" id="MLAK01000570">
    <property type="protein sequence ID" value="OHT12151.1"/>
    <property type="molecule type" value="Genomic_DNA"/>
</dbReference>
<feature type="transmembrane region" description="Helical" evidence="5">
    <location>
        <begin position="259"/>
        <end position="282"/>
    </location>
</feature>
<evidence type="ECO:0000313" key="7">
    <source>
        <dbReference type="EMBL" id="OHT12151.1"/>
    </source>
</evidence>
<dbReference type="PANTHER" id="PTHR31918">
    <property type="entry name" value="TRANSMEMBRANE PROTEIN 181"/>
    <property type="match status" value="1"/>
</dbReference>
<dbReference type="PANTHER" id="PTHR31918:SF1">
    <property type="entry name" value="TRANSMEMBRANE PROTEIN 181"/>
    <property type="match status" value="1"/>
</dbReference>
<name>A0A1J4KLG8_9EUKA</name>
<feature type="transmembrane region" description="Helical" evidence="5">
    <location>
        <begin position="233"/>
        <end position="253"/>
    </location>
</feature>
<comment type="caution">
    <text evidence="7">The sequence shown here is derived from an EMBL/GenBank/DDBJ whole genome shotgun (WGS) entry which is preliminary data.</text>
</comment>
<dbReference type="RefSeq" id="XP_068365287.1">
    <property type="nucleotide sequence ID" value="XM_068499999.1"/>
</dbReference>
<dbReference type="AlphaFoldDB" id="A0A1J4KLG8"/>
<feature type="transmembrane region" description="Helical" evidence="5">
    <location>
        <begin position="375"/>
        <end position="398"/>
    </location>
</feature>
<evidence type="ECO:0000313" key="8">
    <source>
        <dbReference type="Proteomes" id="UP000179807"/>
    </source>
</evidence>
<protein>
    <recommendedName>
        <fullName evidence="6">Wntless-like transmembrane domain-containing protein</fullName>
    </recommendedName>
</protein>
<evidence type="ECO:0000259" key="6">
    <source>
        <dbReference type="Pfam" id="PF06664"/>
    </source>
</evidence>
<dbReference type="Pfam" id="PF06664">
    <property type="entry name" value="WLS-like_TM"/>
    <property type="match status" value="1"/>
</dbReference>